<feature type="region of interest" description="Disordered" evidence="1">
    <location>
        <begin position="390"/>
        <end position="468"/>
    </location>
</feature>
<keyword evidence="4" id="KW-1185">Reference proteome</keyword>
<keyword evidence="2" id="KW-1133">Transmembrane helix</keyword>
<dbReference type="EMBL" id="KN832970">
    <property type="protein sequence ID" value="KIM91901.1"/>
    <property type="molecule type" value="Genomic_DNA"/>
</dbReference>
<name>A0A0C3GN00_PILCF</name>
<gene>
    <name evidence="3" type="ORF">PILCRDRAFT_74</name>
</gene>
<evidence type="ECO:0000313" key="3">
    <source>
        <dbReference type="EMBL" id="KIM91901.1"/>
    </source>
</evidence>
<accession>A0A0C3GN00</accession>
<dbReference type="InParanoid" id="A0A0C3GN00"/>
<evidence type="ECO:0000313" key="4">
    <source>
        <dbReference type="Proteomes" id="UP000054166"/>
    </source>
</evidence>
<feature type="compositionally biased region" description="Polar residues" evidence="1">
    <location>
        <begin position="497"/>
        <end position="522"/>
    </location>
</feature>
<dbReference type="Proteomes" id="UP000054166">
    <property type="component" value="Unassembled WGS sequence"/>
</dbReference>
<evidence type="ECO:0000256" key="2">
    <source>
        <dbReference type="SAM" id="Phobius"/>
    </source>
</evidence>
<dbReference type="HOGENOM" id="CLU_458628_0_0_1"/>
<feature type="compositionally biased region" description="Low complexity" evidence="1">
    <location>
        <begin position="413"/>
        <end position="434"/>
    </location>
</feature>
<dbReference type="AlphaFoldDB" id="A0A0C3GN00"/>
<evidence type="ECO:0000256" key="1">
    <source>
        <dbReference type="SAM" id="MobiDB-lite"/>
    </source>
</evidence>
<feature type="compositionally biased region" description="Acidic residues" evidence="1">
    <location>
        <begin position="442"/>
        <end position="456"/>
    </location>
</feature>
<proteinExistence type="predicted"/>
<reference evidence="4" key="2">
    <citation type="submission" date="2015-01" db="EMBL/GenBank/DDBJ databases">
        <title>Evolutionary Origins and Diversification of the Mycorrhizal Mutualists.</title>
        <authorList>
            <consortium name="DOE Joint Genome Institute"/>
            <consortium name="Mycorrhizal Genomics Consortium"/>
            <person name="Kohler A."/>
            <person name="Kuo A."/>
            <person name="Nagy L.G."/>
            <person name="Floudas D."/>
            <person name="Copeland A."/>
            <person name="Barry K.W."/>
            <person name="Cichocki N."/>
            <person name="Veneault-Fourrey C."/>
            <person name="LaButti K."/>
            <person name="Lindquist E.A."/>
            <person name="Lipzen A."/>
            <person name="Lundell T."/>
            <person name="Morin E."/>
            <person name="Murat C."/>
            <person name="Riley R."/>
            <person name="Ohm R."/>
            <person name="Sun H."/>
            <person name="Tunlid A."/>
            <person name="Henrissat B."/>
            <person name="Grigoriev I.V."/>
            <person name="Hibbett D.S."/>
            <person name="Martin F."/>
        </authorList>
    </citation>
    <scope>NUCLEOTIDE SEQUENCE [LARGE SCALE GENOMIC DNA]</scope>
    <source>
        <strain evidence="4">F 1598</strain>
    </source>
</reference>
<sequence length="595" mass="64452">MPPTIDHSSESRHPHKMDILVRNADSQLTLVAGLLNSVPPESSLHAGVNSAYPCMEPYPAWVETKLPTKTVSSAPRTLHRKPVSRLIQRDDPGLDPNLDPSLDPAFLDPNMVWASVVPNPPPPYTPTMALRASTLPPVPNSANAEQTQDMHTSKIATIIVCVILGLLLGVAVVIEASKRKMIRGKKDVAKSGWRFRVPKFPNVRGRLAKGIECLSWNMENGVEMATKAEFDDRTWGTPMHAKAIQVGTSEVETPIIRAESQNSPNMRSYTVPWSAPSYRSSCPPILGTFTVDLERETGRTSARAMSMSCSVDRSIFRIGTPELNSHEECTDLFIGQDATQDAELDSRDTAQDASFTTLEQLGSRTVSVNLTSAESVSTILALTSAAMRSIGKRENPTRGRARQGSDASTSTENSVRTDTDSSSDGGSRASSNTSIATMNHETDEDDEEGTEDDDESRAEGETFELKRVTDSMEVKKGILVALAKGQAGESLPEMPQSAVSRPNSCETSPKPKTTIGSTSSYVQEDTNEEGYIEDSLLHPKLLTKSSTSSLKTMESSTSGSSIDLNDFPFPPTSDLIPSITFTLSTDSGPITLLYQ</sequence>
<feature type="transmembrane region" description="Helical" evidence="2">
    <location>
        <begin position="155"/>
        <end position="176"/>
    </location>
</feature>
<reference evidence="3 4" key="1">
    <citation type="submission" date="2014-04" db="EMBL/GenBank/DDBJ databases">
        <authorList>
            <consortium name="DOE Joint Genome Institute"/>
            <person name="Kuo A."/>
            <person name="Tarkka M."/>
            <person name="Buscot F."/>
            <person name="Kohler A."/>
            <person name="Nagy L.G."/>
            <person name="Floudas D."/>
            <person name="Copeland A."/>
            <person name="Barry K.W."/>
            <person name="Cichocki N."/>
            <person name="Veneault-Fourrey C."/>
            <person name="LaButti K."/>
            <person name="Lindquist E.A."/>
            <person name="Lipzen A."/>
            <person name="Lundell T."/>
            <person name="Morin E."/>
            <person name="Murat C."/>
            <person name="Sun H."/>
            <person name="Tunlid A."/>
            <person name="Henrissat B."/>
            <person name="Grigoriev I.V."/>
            <person name="Hibbett D.S."/>
            <person name="Martin F."/>
            <person name="Nordberg H.P."/>
            <person name="Cantor M.N."/>
            <person name="Hua S.X."/>
        </authorList>
    </citation>
    <scope>NUCLEOTIDE SEQUENCE [LARGE SCALE GENOMIC DNA]</scope>
    <source>
        <strain evidence="3 4">F 1598</strain>
    </source>
</reference>
<dbReference type="OrthoDB" id="3259144at2759"/>
<keyword evidence="2" id="KW-0812">Transmembrane</keyword>
<feature type="region of interest" description="Disordered" evidence="1">
    <location>
        <begin position="487"/>
        <end position="522"/>
    </location>
</feature>
<protein>
    <submittedName>
        <fullName evidence="3">Uncharacterized protein</fullName>
    </submittedName>
</protein>
<keyword evidence="2" id="KW-0472">Membrane</keyword>
<feature type="compositionally biased region" description="Basic and acidic residues" evidence="1">
    <location>
        <begin position="457"/>
        <end position="468"/>
    </location>
</feature>
<organism evidence="3 4">
    <name type="scientific">Piloderma croceum (strain F 1598)</name>
    <dbReference type="NCBI Taxonomy" id="765440"/>
    <lineage>
        <taxon>Eukaryota</taxon>
        <taxon>Fungi</taxon>
        <taxon>Dikarya</taxon>
        <taxon>Basidiomycota</taxon>
        <taxon>Agaricomycotina</taxon>
        <taxon>Agaricomycetes</taxon>
        <taxon>Agaricomycetidae</taxon>
        <taxon>Atheliales</taxon>
        <taxon>Atheliaceae</taxon>
        <taxon>Piloderma</taxon>
    </lineage>
</organism>